<feature type="region of interest" description="Disordered" evidence="1">
    <location>
        <begin position="112"/>
        <end position="137"/>
    </location>
</feature>
<evidence type="ECO:0000313" key="2">
    <source>
        <dbReference type="EMBL" id="SPD09605.1"/>
    </source>
</evidence>
<evidence type="ECO:0000256" key="1">
    <source>
        <dbReference type="SAM" id="MobiDB-lite"/>
    </source>
</evidence>
<protein>
    <submittedName>
        <fullName evidence="2">Uncharacterized protein</fullName>
    </submittedName>
</protein>
<name>A0A2N9HCI5_FAGSY</name>
<dbReference type="EMBL" id="OIVN01003223">
    <property type="protein sequence ID" value="SPD09605.1"/>
    <property type="molecule type" value="Genomic_DNA"/>
</dbReference>
<sequence length="286" mass="32268">MRGGRAGFIGGAARLARHHTARRVMMPRESYSSPRGSLILPRQPPPNSPRFSHAYPFLTRFSRAVLEVFQYSKWVMQHIVGKLSTSYFPTAKIPVKRGMPPANRELPRRSWSRHLSNAPGPTGQLVTSRKDSAREGGCPGEKCVKSSAHFSLLFVPVCVFWTCGKPSLGFQDMVLRTGAAEVFLVRWRTFFRSRIPARPGKILAIREFHVVHERVLLSNVPGLAGSTCYVAPDIGFRRSWYRRKACNTYFSKRYRPCTEASLGSQDMILRTEAVGMFLMPRGHLSD</sequence>
<gene>
    <name evidence="2" type="ORF">FSB_LOCUS37487</name>
</gene>
<reference evidence="2" key="1">
    <citation type="submission" date="2018-02" db="EMBL/GenBank/DDBJ databases">
        <authorList>
            <person name="Cohen D.B."/>
            <person name="Kent A.D."/>
        </authorList>
    </citation>
    <scope>NUCLEOTIDE SEQUENCE</scope>
</reference>
<proteinExistence type="predicted"/>
<accession>A0A2N9HCI5</accession>
<dbReference type="AlphaFoldDB" id="A0A2N9HCI5"/>
<organism evidence="2">
    <name type="scientific">Fagus sylvatica</name>
    <name type="common">Beechnut</name>
    <dbReference type="NCBI Taxonomy" id="28930"/>
    <lineage>
        <taxon>Eukaryota</taxon>
        <taxon>Viridiplantae</taxon>
        <taxon>Streptophyta</taxon>
        <taxon>Embryophyta</taxon>
        <taxon>Tracheophyta</taxon>
        <taxon>Spermatophyta</taxon>
        <taxon>Magnoliopsida</taxon>
        <taxon>eudicotyledons</taxon>
        <taxon>Gunneridae</taxon>
        <taxon>Pentapetalae</taxon>
        <taxon>rosids</taxon>
        <taxon>fabids</taxon>
        <taxon>Fagales</taxon>
        <taxon>Fagaceae</taxon>
        <taxon>Fagus</taxon>
    </lineage>
</organism>